<dbReference type="OrthoDB" id="9789685at2"/>
<proteinExistence type="predicted"/>
<accession>A0A1W2BS66</accession>
<keyword evidence="2" id="KW-1185">Reference proteome</keyword>
<sequence length="262" mass="27958">MKNLTKRFSVGFAVLIIAGFLFLIIGSNPVSAGNTWLKTGTDLLNSVSGGSGENAGVSSTGGPGVSQITDAFKEALSMASQAVVDQVGAADGFNKDDAIHIPLPGTLEKVKSILGTVGLSGMADDLELKLNRAAEAAAPKAKDLFLSAITDMSFEDVKTIYDGPKDSATRYFKEKMSLPLSDEMRPIVDDTLAQVGAVNAYDQLMGKYKDIPFVPDVKADLTQHVLDKGLEGIFYYMAQKEAAIRENPVEQTTELLKSVFGR</sequence>
<dbReference type="Pfam" id="PF13852">
    <property type="entry name" value="DUF4197"/>
    <property type="match status" value="1"/>
</dbReference>
<protein>
    <recommendedName>
        <fullName evidence="3">DUF4197 domain-containing protein</fullName>
    </recommendedName>
</protein>
<dbReference type="InterPro" id="IPR025245">
    <property type="entry name" value="DUF4197"/>
</dbReference>
<dbReference type="EMBL" id="FWXY01000009">
    <property type="protein sequence ID" value="SMC75574.1"/>
    <property type="molecule type" value="Genomic_DNA"/>
</dbReference>
<name>A0A1W2BS66_9BACT</name>
<gene>
    <name evidence="1" type="ORF">SAMN02746065_10973</name>
</gene>
<dbReference type="RefSeq" id="WP_084068882.1">
    <property type="nucleotide sequence ID" value="NZ_FWXY01000009.1"/>
</dbReference>
<organism evidence="1 2">
    <name type="scientific">Desulfocicer vacuolatum DSM 3385</name>
    <dbReference type="NCBI Taxonomy" id="1121400"/>
    <lineage>
        <taxon>Bacteria</taxon>
        <taxon>Pseudomonadati</taxon>
        <taxon>Thermodesulfobacteriota</taxon>
        <taxon>Desulfobacteria</taxon>
        <taxon>Desulfobacterales</taxon>
        <taxon>Desulfobacteraceae</taxon>
        <taxon>Desulfocicer</taxon>
    </lineage>
</organism>
<evidence type="ECO:0008006" key="3">
    <source>
        <dbReference type="Google" id="ProtNLM"/>
    </source>
</evidence>
<dbReference type="AlphaFoldDB" id="A0A1W2BS66"/>
<dbReference type="STRING" id="1121400.SAMN02746065_10973"/>
<evidence type="ECO:0000313" key="2">
    <source>
        <dbReference type="Proteomes" id="UP000192418"/>
    </source>
</evidence>
<reference evidence="1 2" key="1">
    <citation type="submission" date="2017-04" db="EMBL/GenBank/DDBJ databases">
        <authorList>
            <person name="Afonso C.L."/>
            <person name="Miller P.J."/>
            <person name="Scott M.A."/>
            <person name="Spackman E."/>
            <person name="Goraichik I."/>
            <person name="Dimitrov K.M."/>
            <person name="Suarez D.L."/>
            <person name="Swayne D.E."/>
        </authorList>
    </citation>
    <scope>NUCLEOTIDE SEQUENCE [LARGE SCALE GENOMIC DNA]</scope>
    <source>
        <strain evidence="1 2">DSM 3385</strain>
    </source>
</reference>
<dbReference type="Proteomes" id="UP000192418">
    <property type="component" value="Unassembled WGS sequence"/>
</dbReference>
<evidence type="ECO:0000313" key="1">
    <source>
        <dbReference type="EMBL" id="SMC75574.1"/>
    </source>
</evidence>